<proteinExistence type="predicted"/>
<name>A0ABS8SLS3_DATST</name>
<keyword evidence="2" id="KW-1185">Reference proteome</keyword>
<sequence>MWIDLHLLVESHGQSLALIRWQGRKHLAGWSLEWASRSVVLALSSWIVVVVWDKSQPGGIGIKSEMKSIILAMGGVLSFSAIYTLSSCLSHASVRDKYSSSSF</sequence>
<dbReference type="EMBL" id="JACEIK010000602">
    <property type="protein sequence ID" value="MCD7459692.1"/>
    <property type="molecule type" value="Genomic_DNA"/>
</dbReference>
<reference evidence="1 2" key="1">
    <citation type="journal article" date="2021" name="BMC Genomics">
        <title>Datura genome reveals duplications of psychoactive alkaloid biosynthetic genes and high mutation rate following tissue culture.</title>
        <authorList>
            <person name="Rajewski A."/>
            <person name="Carter-House D."/>
            <person name="Stajich J."/>
            <person name="Litt A."/>
        </authorList>
    </citation>
    <scope>NUCLEOTIDE SEQUENCE [LARGE SCALE GENOMIC DNA]</scope>
    <source>
        <strain evidence="1">AR-01</strain>
    </source>
</reference>
<organism evidence="1 2">
    <name type="scientific">Datura stramonium</name>
    <name type="common">Jimsonweed</name>
    <name type="synonym">Common thornapple</name>
    <dbReference type="NCBI Taxonomy" id="4076"/>
    <lineage>
        <taxon>Eukaryota</taxon>
        <taxon>Viridiplantae</taxon>
        <taxon>Streptophyta</taxon>
        <taxon>Embryophyta</taxon>
        <taxon>Tracheophyta</taxon>
        <taxon>Spermatophyta</taxon>
        <taxon>Magnoliopsida</taxon>
        <taxon>eudicotyledons</taxon>
        <taxon>Gunneridae</taxon>
        <taxon>Pentapetalae</taxon>
        <taxon>asterids</taxon>
        <taxon>lamiids</taxon>
        <taxon>Solanales</taxon>
        <taxon>Solanaceae</taxon>
        <taxon>Solanoideae</taxon>
        <taxon>Datureae</taxon>
        <taxon>Datura</taxon>
    </lineage>
</organism>
<accession>A0ABS8SLS3</accession>
<evidence type="ECO:0000313" key="1">
    <source>
        <dbReference type="EMBL" id="MCD7459692.1"/>
    </source>
</evidence>
<dbReference type="Proteomes" id="UP000823775">
    <property type="component" value="Unassembled WGS sequence"/>
</dbReference>
<protein>
    <submittedName>
        <fullName evidence="1">Uncharacterized protein</fullName>
    </submittedName>
</protein>
<gene>
    <name evidence="1" type="ORF">HAX54_041649</name>
</gene>
<evidence type="ECO:0000313" key="2">
    <source>
        <dbReference type="Proteomes" id="UP000823775"/>
    </source>
</evidence>
<comment type="caution">
    <text evidence="1">The sequence shown here is derived from an EMBL/GenBank/DDBJ whole genome shotgun (WGS) entry which is preliminary data.</text>
</comment>